<evidence type="ECO:0000313" key="9">
    <source>
        <dbReference type="Proteomes" id="UP000559010"/>
    </source>
</evidence>
<evidence type="ECO:0000256" key="6">
    <source>
        <dbReference type="ARBA" id="ARBA00023049"/>
    </source>
</evidence>
<comment type="cofactor">
    <cofactor evidence="1">
        <name>Zn(2+)</name>
        <dbReference type="ChEBI" id="CHEBI:29105"/>
    </cofactor>
</comment>
<evidence type="ECO:0000256" key="5">
    <source>
        <dbReference type="ARBA" id="ARBA00022833"/>
    </source>
</evidence>
<dbReference type="PANTHER" id="PTHR22726:SF1">
    <property type="entry name" value="METALLOENDOPEPTIDASE OMA1, MITOCHONDRIAL"/>
    <property type="match status" value="1"/>
</dbReference>
<accession>A0A848J5Y5</accession>
<dbReference type="Proteomes" id="UP000559010">
    <property type="component" value="Unassembled WGS sequence"/>
</dbReference>
<gene>
    <name evidence="8" type="ORF">HH304_09040</name>
</gene>
<name>A0A848J5Y5_9BACT</name>
<dbReference type="Pfam" id="PF01435">
    <property type="entry name" value="Peptidase_M48"/>
    <property type="match status" value="1"/>
</dbReference>
<reference evidence="8 9" key="1">
    <citation type="submission" date="2020-04" db="EMBL/GenBank/DDBJ databases">
        <title>Flammeovirgaceae bacterium KN852 isolated from deep sea.</title>
        <authorList>
            <person name="Zhang D.-C."/>
        </authorList>
    </citation>
    <scope>NUCLEOTIDE SEQUENCE [LARGE SCALE GENOMIC DNA]</scope>
    <source>
        <strain evidence="8 9">KN852</strain>
    </source>
</reference>
<dbReference type="InterPro" id="IPR001915">
    <property type="entry name" value="Peptidase_M48"/>
</dbReference>
<keyword evidence="2 8" id="KW-0645">Protease</keyword>
<protein>
    <submittedName>
        <fullName evidence="8">M48 family metalloprotease</fullName>
    </submittedName>
</protein>
<evidence type="ECO:0000256" key="4">
    <source>
        <dbReference type="ARBA" id="ARBA00022801"/>
    </source>
</evidence>
<evidence type="ECO:0000256" key="1">
    <source>
        <dbReference type="ARBA" id="ARBA00001947"/>
    </source>
</evidence>
<sequence length="447" mass="52406">MKSLFSIFLIFSVFIVTSAQSRHQRIVIQNTETILENLSQVHLSQIEKYDKPKVLKEVYESRFNFIKNCLDKGSFFHEDNLNNYINSIANEIIKANPELKSLPINFYISDFPSPNAFSIGDGNIIINLGLIRKIHSESQLAFVICHEIAHFILDHSNKKVIKNNDYVNSKEYKQDLKKIKNLEFGRNAAAIQLYKSTLIDFMSHSREAELEADSKGLELFLNTNYAPGEAVTCLQFLDSIDSYKYGPHISFKDIFQSEEYPFKDRWLEKEVSMFNTDESIDKSEETDLYKSHPDSKIRAQELEKVISGLEPKAVFIQSKEELENIKSWLDIEFINSFIKYNDYGKAFFFTLLQLESEPYNKELLQLLSKELRLIYEVNLDHTYDDHIERPGHIHENEYNKTLQLLDNIRISELRKLSLYFHLNKLYIMDDSKEFINNKLFFESSINQ</sequence>
<proteinExistence type="predicted"/>
<dbReference type="InterPro" id="IPR051156">
    <property type="entry name" value="Mito/Outer_Membr_Metalloprot"/>
</dbReference>
<dbReference type="GO" id="GO:0051603">
    <property type="term" value="P:proteolysis involved in protein catabolic process"/>
    <property type="evidence" value="ECO:0007669"/>
    <property type="project" value="TreeGrafter"/>
</dbReference>
<dbReference type="AlphaFoldDB" id="A0A848J5Y5"/>
<evidence type="ECO:0000256" key="2">
    <source>
        <dbReference type="ARBA" id="ARBA00022670"/>
    </source>
</evidence>
<keyword evidence="4" id="KW-0378">Hydrolase</keyword>
<keyword evidence="5" id="KW-0862">Zinc</keyword>
<evidence type="ECO:0000256" key="3">
    <source>
        <dbReference type="ARBA" id="ARBA00022723"/>
    </source>
</evidence>
<dbReference type="PANTHER" id="PTHR22726">
    <property type="entry name" value="METALLOENDOPEPTIDASE OMA1"/>
    <property type="match status" value="1"/>
</dbReference>
<dbReference type="CDD" id="cd07324">
    <property type="entry name" value="M48C_Oma1-like"/>
    <property type="match status" value="1"/>
</dbReference>
<dbReference type="GO" id="GO:0046872">
    <property type="term" value="F:metal ion binding"/>
    <property type="evidence" value="ECO:0007669"/>
    <property type="project" value="UniProtKB-KW"/>
</dbReference>
<keyword evidence="6 8" id="KW-0482">Metalloprotease</keyword>
<keyword evidence="3" id="KW-0479">Metal-binding</keyword>
<keyword evidence="9" id="KW-1185">Reference proteome</keyword>
<comment type="caution">
    <text evidence="8">The sequence shown here is derived from an EMBL/GenBank/DDBJ whole genome shotgun (WGS) entry which is preliminary data.</text>
</comment>
<dbReference type="Gene3D" id="3.30.2010.10">
    <property type="entry name" value="Metalloproteases ('zincins'), catalytic domain"/>
    <property type="match status" value="1"/>
</dbReference>
<dbReference type="GO" id="GO:0004222">
    <property type="term" value="F:metalloendopeptidase activity"/>
    <property type="evidence" value="ECO:0007669"/>
    <property type="project" value="InterPro"/>
</dbReference>
<feature type="domain" description="Peptidase M48" evidence="7">
    <location>
        <begin position="82"/>
        <end position="304"/>
    </location>
</feature>
<dbReference type="GO" id="GO:0016020">
    <property type="term" value="C:membrane"/>
    <property type="evidence" value="ECO:0007669"/>
    <property type="project" value="TreeGrafter"/>
</dbReference>
<evidence type="ECO:0000259" key="7">
    <source>
        <dbReference type="Pfam" id="PF01435"/>
    </source>
</evidence>
<dbReference type="EMBL" id="JABBNU010000005">
    <property type="protein sequence ID" value="NMM48542.1"/>
    <property type="molecule type" value="Genomic_DNA"/>
</dbReference>
<dbReference type="RefSeq" id="WP_169680577.1">
    <property type="nucleotide sequence ID" value="NZ_JABBNU010000005.1"/>
</dbReference>
<organism evidence="8 9">
    <name type="scientific">Marinigracilibium pacificum</name>
    <dbReference type="NCBI Taxonomy" id="2729599"/>
    <lineage>
        <taxon>Bacteria</taxon>
        <taxon>Pseudomonadati</taxon>
        <taxon>Bacteroidota</taxon>
        <taxon>Cytophagia</taxon>
        <taxon>Cytophagales</taxon>
        <taxon>Flammeovirgaceae</taxon>
        <taxon>Marinigracilibium</taxon>
    </lineage>
</organism>
<evidence type="ECO:0000313" key="8">
    <source>
        <dbReference type="EMBL" id="NMM48542.1"/>
    </source>
</evidence>